<evidence type="ECO:0000259" key="1">
    <source>
        <dbReference type="Pfam" id="PF14330"/>
    </source>
</evidence>
<dbReference type="RefSeq" id="WP_132579824.1">
    <property type="nucleotide sequence ID" value="NZ_SMAJ01000002.1"/>
</dbReference>
<dbReference type="Proteomes" id="UP000295525">
    <property type="component" value="Unassembled WGS sequence"/>
</dbReference>
<keyword evidence="3" id="KW-1185">Reference proteome</keyword>
<reference evidence="2 3" key="1">
    <citation type="submission" date="2019-03" db="EMBL/GenBank/DDBJ databases">
        <title>Genomic Encyclopedia of Type Strains, Phase IV (KMG-IV): sequencing the most valuable type-strain genomes for metagenomic binning, comparative biology and taxonomic classification.</title>
        <authorList>
            <person name="Goeker M."/>
        </authorList>
    </citation>
    <scope>NUCLEOTIDE SEQUENCE [LARGE SCALE GENOMIC DNA]</scope>
    <source>
        <strain evidence="2 3">DSM 24591</strain>
    </source>
</reference>
<comment type="caution">
    <text evidence="2">The sequence shown here is derived from an EMBL/GenBank/DDBJ whole genome shotgun (WGS) entry which is preliminary data.</text>
</comment>
<dbReference type="AlphaFoldDB" id="A0A4R3MAG4"/>
<dbReference type="EMBL" id="SMAJ01000002">
    <property type="protein sequence ID" value="TCT10226.1"/>
    <property type="molecule type" value="Genomic_DNA"/>
</dbReference>
<sequence length="109" mass="12044">METTKLSSIATVIRSKNAGPFLLTFDVLFSTYEAYRQVWEGGDFTREKVASLFGVSPDVVTSIFAVPRGQAIKLTLRRPRAQGSIGESDMYGCQQHAPLLDFQVSLKKA</sequence>
<name>A0A4R3MAG4_9BURK</name>
<dbReference type="InterPro" id="IPR025496">
    <property type="entry name" value="DUF4387"/>
</dbReference>
<dbReference type="OrthoDB" id="9796125at2"/>
<evidence type="ECO:0000313" key="2">
    <source>
        <dbReference type="EMBL" id="TCT10226.1"/>
    </source>
</evidence>
<organism evidence="2 3">
    <name type="scientific">Paralcaligenes ureilyticus</name>
    <dbReference type="NCBI Taxonomy" id="627131"/>
    <lineage>
        <taxon>Bacteria</taxon>
        <taxon>Pseudomonadati</taxon>
        <taxon>Pseudomonadota</taxon>
        <taxon>Betaproteobacteria</taxon>
        <taxon>Burkholderiales</taxon>
        <taxon>Alcaligenaceae</taxon>
        <taxon>Paralcaligenes</taxon>
    </lineage>
</organism>
<dbReference type="Pfam" id="PF14330">
    <property type="entry name" value="DUF4387"/>
    <property type="match status" value="1"/>
</dbReference>
<feature type="domain" description="DUF4387" evidence="1">
    <location>
        <begin position="6"/>
        <end position="102"/>
    </location>
</feature>
<evidence type="ECO:0000313" key="3">
    <source>
        <dbReference type="Proteomes" id="UP000295525"/>
    </source>
</evidence>
<proteinExistence type="predicted"/>
<accession>A0A4R3MAG4</accession>
<protein>
    <submittedName>
        <fullName evidence="2">Uncharacterized protein DUF4387</fullName>
    </submittedName>
</protein>
<gene>
    <name evidence="2" type="ORF">EDC26_102182</name>
</gene>